<reference evidence="3 4" key="1">
    <citation type="journal article" date="2019" name="Nat. Ecol. Evol.">
        <title>Megaphylogeny resolves global patterns of mushroom evolution.</title>
        <authorList>
            <person name="Varga T."/>
            <person name="Krizsan K."/>
            <person name="Foldi C."/>
            <person name="Dima B."/>
            <person name="Sanchez-Garcia M."/>
            <person name="Sanchez-Ramirez S."/>
            <person name="Szollosi G.J."/>
            <person name="Szarkandi J.G."/>
            <person name="Papp V."/>
            <person name="Albert L."/>
            <person name="Andreopoulos W."/>
            <person name="Angelini C."/>
            <person name="Antonin V."/>
            <person name="Barry K.W."/>
            <person name="Bougher N.L."/>
            <person name="Buchanan P."/>
            <person name="Buyck B."/>
            <person name="Bense V."/>
            <person name="Catcheside P."/>
            <person name="Chovatia M."/>
            <person name="Cooper J."/>
            <person name="Damon W."/>
            <person name="Desjardin D."/>
            <person name="Finy P."/>
            <person name="Geml J."/>
            <person name="Haridas S."/>
            <person name="Hughes K."/>
            <person name="Justo A."/>
            <person name="Karasinski D."/>
            <person name="Kautmanova I."/>
            <person name="Kiss B."/>
            <person name="Kocsube S."/>
            <person name="Kotiranta H."/>
            <person name="LaButti K.M."/>
            <person name="Lechner B.E."/>
            <person name="Liimatainen K."/>
            <person name="Lipzen A."/>
            <person name="Lukacs Z."/>
            <person name="Mihaltcheva S."/>
            <person name="Morgado L.N."/>
            <person name="Niskanen T."/>
            <person name="Noordeloos M.E."/>
            <person name="Ohm R.A."/>
            <person name="Ortiz-Santana B."/>
            <person name="Ovrebo C."/>
            <person name="Racz N."/>
            <person name="Riley R."/>
            <person name="Savchenko A."/>
            <person name="Shiryaev A."/>
            <person name="Soop K."/>
            <person name="Spirin V."/>
            <person name="Szebenyi C."/>
            <person name="Tomsovsky M."/>
            <person name="Tulloss R.E."/>
            <person name="Uehling J."/>
            <person name="Grigoriev I.V."/>
            <person name="Vagvolgyi C."/>
            <person name="Papp T."/>
            <person name="Martin F.M."/>
            <person name="Miettinen O."/>
            <person name="Hibbett D.S."/>
            <person name="Nagy L.G."/>
        </authorList>
    </citation>
    <scope>NUCLEOTIDE SEQUENCE [LARGE SCALE GENOMIC DNA]</scope>
    <source>
        <strain evidence="3 4">CBS 309.79</strain>
    </source>
</reference>
<proteinExistence type="predicted"/>
<dbReference type="OrthoDB" id="3365698at2759"/>
<keyword evidence="1" id="KW-0175">Coiled coil</keyword>
<name>A0A5C3QA82_9AGAR</name>
<evidence type="ECO:0000313" key="3">
    <source>
        <dbReference type="EMBL" id="TFK97300.1"/>
    </source>
</evidence>
<evidence type="ECO:0008006" key="5">
    <source>
        <dbReference type="Google" id="ProtNLM"/>
    </source>
</evidence>
<evidence type="ECO:0000313" key="4">
    <source>
        <dbReference type="Proteomes" id="UP000305067"/>
    </source>
</evidence>
<gene>
    <name evidence="3" type="ORF">BDV98DRAFT_607757</name>
</gene>
<evidence type="ECO:0000256" key="2">
    <source>
        <dbReference type="SAM" id="MobiDB-lite"/>
    </source>
</evidence>
<keyword evidence="4" id="KW-1185">Reference proteome</keyword>
<feature type="coiled-coil region" evidence="1">
    <location>
        <begin position="42"/>
        <end position="69"/>
    </location>
</feature>
<organism evidence="3 4">
    <name type="scientific">Pterulicium gracile</name>
    <dbReference type="NCBI Taxonomy" id="1884261"/>
    <lineage>
        <taxon>Eukaryota</taxon>
        <taxon>Fungi</taxon>
        <taxon>Dikarya</taxon>
        <taxon>Basidiomycota</taxon>
        <taxon>Agaricomycotina</taxon>
        <taxon>Agaricomycetes</taxon>
        <taxon>Agaricomycetidae</taxon>
        <taxon>Agaricales</taxon>
        <taxon>Pleurotineae</taxon>
        <taxon>Pterulaceae</taxon>
        <taxon>Pterulicium</taxon>
    </lineage>
</organism>
<protein>
    <recommendedName>
        <fullName evidence="5">F-box domain-containing protein</fullName>
    </recommendedName>
</protein>
<feature type="region of interest" description="Disordered" evidence="2">
    <location>
        <begin position="291"/>
        <end position="312"/>
    </location>
</feature>
<sequence length="348" mass="39464">MSDVPLISTLNAYDHLLHSGVRPTPQEHESILAARNIYEQERSTSLQEIQRLETGLEQAKEKLGTLGLQIGAHLPLVSPLQRVPPEILRDIFALATPSKPTGIARIADRVLYAPWTTLQVCKQWNEACLMYGSLWSHILLTPQQIASRTVVESPMERAIAEGFHADDPDPPQEVARFVERRTDIVETQLQKTRNTSLSVTIIAMPWPLCGPDYGQPFLRILLPHLHRATYLKAPHHSQRGPELDVRLGSCSITRTLSLHQQYTVEELERLDAAKQARQVFTADRDAPLRTPRPTIWRTPYGNRLHPRTGDESLDGNPRLTWAKGLERELGQKKRLEEIVESGLELWLK</sequence>
<dbReference type="STRING" id="1884261.A0A5C3QA82"/>
<dbReference type="EMBL" id="ML178849">
    <property type="protein sequence ID" value="TFK97300.1"/>
    <property type="molecule type" value="Genomic_DNA"/>
</dbReference>
<accession>A0A5C3QA82</accession>
<dbReference type="AlphaFoldDB" id="A0A5C3QA82"/>
<evidence type="ECO:0000256" key="1">
    <source>
        <dbReference type="SAM" id="Coils"/>
    </source>
</evidence>
<dbReference type="Proteomes" id="UP000305067">
    <property type="component" value="Unassembled WGS sequence"/>
</dbReference>